<protein>
    <recommendedName>
        <fullName evidence="4">Cyanobacterial aminoacyl-tRNA synthetase CAAD domain-containing protein</fullName>
    </recommendedName>
</protein>
<dbReference type="Pfam" id="PF14159">
    <property type="entry name" value="CAAD"/>
    <property type="match status" value="1"/>
</dbReference>
<keyword evidence="3" id="KW-1133">Transmembrane helix</keyword>
<accession>A0A4P1QRK7</accession>
<dbReference type="InterPro" id="IPR025564">
    <property type="entry name" value="CAAD_dom"/>
</dbReference>
<name>A0A4P1QRK7_LUPAN</name>
<sequence length="196" mass="21436">MGLCTAQSINLSPPLLLPNPKSSISIRQIPTIRIASLLSRSICLRNVLSKATTSEDSPSEASQLFDEKRDNAFALDDVEAVDKKGFNGINPKQELPVVEQEGLSLNMLDNLNIKFDADDTGSVVLYVGGVVVALWLTSAVIGAIDSIPLFPKLLEAVGLGYTVWFTSRYLLFKKNRDELNAKIEELKEQVLGSEDN</sequence>
<dbReference type="PANTHER" id="PTHR33222">
    <property type="match status" value="1"/>
</dbReference>
<evidence type="ECO:0000256" key="1">
    <source>
        <dbReference type="ARBA" id="ARBA00004141"/>
    </source>
</evidence>
<feature type="domain" description="Cyanobacterial aminoacyl-tRNA synthetase CAAD" evidence="4">
    <location>
        <begin position="119"/>
        <end position="192"/>
    </location>
</feature>
<feature type="transmembrane region" description="Helical" evidence="3">
    <location>
        <begin position="156"/>
        <end position="172"/>
    </location>
</feature>
<evidence type="ECO:0000256" key="3">
    <source>
        <dbReference type="SAM" id="Phobius"/>
    </source>
</evidence>
<keyword evidence="3" id="KW-0812">Transmembrane</keyword>
<dbReference type="EMBL" id="CM007378">
    <property type="protein sequence ID" value="OIV93041.1"/>
    <property type="molecule type" value="Genomic_DNA"/>
</dbReference>
<keyword evidence="3" id="KW-0472">Membrane</keyword>
<gene>
    <name evidence="5" type="ORF">TanjilG_20703</name>
</gene>
<dbReference type="GO" id="GO:0009535">
    <property type="term" value="C:chloroplast thylakoid membrane"/>
    <property type="evidence" value="ECO:0007669"/>
    <property type="project" value="TreeGrafter"/>
</dbReference>
<feature type="coiled-coil region" evidence="2">
    <location>
        <begin position="169"/>
        <end position="196"/>
    </location>
</feature>
<evidence type="ECO:0000259" key="4">
    <source>
        <dbReference type="Pfam" id="PF14159"/>
    </source>
</evidence>
<dbReference type="PANTHER" id="PTHR33222:SF2">
    <property type="entry name" value="PROTEIN CURVATURE THYLAKOID 1D, CHLOROPLASTIC"/>
    <property type="match status" value="1"/>
</dbReference>
<keyword evidence="6" id="KW-1185">Reference proteome</keyword>
<feature type="transmembrane region" description="Helical" evidence="3">
    <location>
        <begin position="123"/>
        <end position="144"/>
    </location>
</feature>
<dbReference type="STRING" id="3871.A0A4P1QRK7"/>
<evidence type="ECO:0000313" key="5">
    <source>
        <dbReference type="EMBL" id="OIV93041.1"/>
    </source>
</evidence>
<dbReference type="OrthoDB" id="2014299at2759"/>
<organism evidence="5 6">
    <name type="scientific">Lupinus angustifolius</name>
    <name type="common">Narrow-leaved blue lupine</name>
    <dbReference type="NCBI Taxonomy" id="3871"/>
    <lineage>
        <taxon>Eukaryota</taxon>
        <taxon>Viridiplantae</taxon>
        <taxon>Streptophyta</taxon>
        <taxon>Embryophyta</taxon>
        <taxon>Tracheophyta</taxon>
        <taxon>Spermatophyta</taxon>
        <taxon>Magnoliopsida</taxon>
        <taxon>eudicotyledons</taxon>
        <taxon>Gunneridae</taxon>
        <taxon>Pentapetalae</taxon>
        <taxon>rosids</taxon>
        <taxon>fabids</taxon>
        <taxon>Fabales</taxon>
        <taxon>Fabaceae</taxon>
        <taxon>Papilionoideae</taxon>
        <taxon>50 kb inversion clade</taxon>
        <taxon>genistoids sensu lato</taxon>
        <taxon>core genistoids</taxon>
        <taxon>Genisteae</taxon>
        <taxon>Lupinus</taxon>
    </lineage>
</organism>
<comment type="subcellular location">
    <subcellularLocation>
        <location evidence="1">Membrane</location>
        <topology evidence="1">Multi-pass membrane protein</topology>
    </subcellularLocation>
</comment>
<dbReference type="AlphaFoldDB" id="A0A4P1QRK7"/>
<reference evidence="5 6" key="1">
    <citation type="journal article" date="2017" name="Plant Biotechnol. J.">
        <title>A comprehensive draft genome sequence for lupin (Lupinus angustifolius), an emerging health food: insights into plant-microbe interactions and legume evolution.</title>
        <authorList>
            <person name="Hane J.K."/>
            <person name="Ming Y."/>
            <person name="Kamphuis L.G."/>
            <person name="Nelson M.N."/>
            <person name="Garg G."/>
            <person name="Atkins C.A."/>
            <person name="Bayer P.E."/>
            <person name="Bravo A."/>
            <person name="Bringans S."/>
            <person name="Cannon S."/>
            <person name="Edwards D."/>
            <person name="Foley R."/>
            <person name="Gao L.L."/>
            <person name="Harrison M.J."/>
            <person name="Huang W."/>
            <person name="Hurgobin B."/>
            <person name="Li S."/>
            <person name="Liu C.W."/>
            <person name="McGrath A."/>
            <person name="Morahan G."/>
            <person name="Murray J."/>
            <person name="Weller J."/>
            <person name="Jian J."/>
            <person name="Singh K.B."/>
        </authorList>
    </citation>
    <scope>NUCLEOTIDE SEQUENCE [LARGE SCALE GENOMIC DNA]</scope>
    <source>
        <strain evidence="6">cv. Tanjil</strain>
        <tissue evidence="5">Whole plant</tissue>
    </source>
</reference>
<evidence type="ECO:0000256" key="2">
    <source>
        <dbReference type="SAM" id="Coils"/>
    </source>
</evidence>
<evidence type="ECO:0000313" key="6">
    <source>
        <dbReference type="Proteomes" id="UP000188354"/>
    </source>
</evidence>
<dbReference type="Proteomes" id="UP000188354">
    <property type="component" value="Chromosome LG18"/>
</dbReference>
<dbReference type="InterPro" id="IPR033344">
    <property type="entry name" value="CURT1"/>
</dbReference>
<dbReference type="KEGG" id="lang:109333321"/>
<dbReference type="Gramene" id="OIV93041">
    <property type="protein sequence ID" value="OIV93041"/>
    <property type="gene ID" value="TanjilG_20703"/>
</dbReference>
<keyword evidence="2" id="KW-0175">Coiled coil</keyword>
<proteinExistence type="predicted"/>